<keyword evidence="3" id="KW-1185">Reference proteome</keyword>
<dbReference type="EMBL" id="FUZE01000003">
    <property type="protein sequence ID" value="SKB57539.1"/>
    <property type="molecule type" value="Genomic_DNA"/>
</dbReference>
<protein>
    <submittedName>
        <fullName evidence="2">Uncharacterized protein</fullName>
    </submittedName>
</protein>
<reference evidence="1 3" key="1">
    <citation type="submission" date="2017-02" db="EMBL/GenBank/DDBJ databases">
        <authorList>
            <person name="Varghese N."/>
            <person name="Submissions S."/>
        </authorList>
    </citation>
    <scope>NUCLEOTIDE SEQUENCE [LARGE SCALE GENOMIC DNA]</scope>
    <source>
        <strain evidence="1 3">DSM 16775</strain>
    </source>
</reference>
<comment type="caution">
    <text evidence="2">The sequence shown here is derived from an EMBL/GenBank/DDBJ whole genome shotgun (WGS) entry which is preliminary data.</text>
</comment>
<dbReference type="EMBL" id="UAVR01000023">
    <property type="protein sequence ID" value="SQA92413.1"/>
    <property type="molecule type" value="Genomic_DNA"/>
</dbReference>
<dbReference type="Proteomes" id="UP000190669">
    <property type="component" value="Unassembled WGS sequence"/>
</dbReference>
<evidence type="ECO:0000313" key="4">
    <source>
        <dbReference type="Proteomes" id="UP000251937"/>
    </source>
</evidence>
<sequence>MIIIEPHFLLEIKKFNKKLLKTLLLSFMIVCSLKCNKIKNEMKEHIPDYSYKNAGIDKFYYSNVDPGNINILPLVKPLSMNRSEYGWFLDTDLDNLYNEFGGGISPIKKFNVFNQYIYGHKLEFKNEKQPDFNIPEKWFIINTQEKQLVYFDKELDFQAEIKKLNLPETFLNPDEVYEQYKQDPVLPWFPEDIKKQLQEAKAKQGK</sequence>
<evidence type="ECO:0000313" key="2">
    <source>
        <dbReference type="EMBL" id="SQA92413.1"/>
    </source>
</evidence>
<name>A0AAX2IUH8_9FLAO</name>
<organism evidence="2 4">
    <name type="scientific">Chryseobacterium balustinum</name>
    <dbReference type="NCBI Taxonomy" id="246"/>
    <lineage>
        <taxon>Bacteria</taxon>
        <taxon>Pseudomonadati</taxon>
        <taxon>Bacteroidota</taxon>
        <taxon>Flavobacteriia</taxon>
        <taxon>Flavobacteriales</taxon>
        <taxon>Weeksellaceae</taxon>
        <taxon>Chryseobacterium group</taxon>
        <taxon>Chryseobacterium</taxon>
    </lineage>
</organism>
<gene>
    <name evidence="2" type="ORF">NCTC11212_04067</name>
    <name evidence="1" type="ORF">SAMN05421800_103328</name>
</gene>
<evidence type="ECO:0000313" key="3">
    <source>
        <dbReference type="Proteomes" id="UP000190669"/>
    </source>
</evidence>
<proteinExistence type="predicted"/>
<evidence type="ECO:0000313" key="1">
    <source>
        <dbReference type="EMBL" id="SKB57539.1"/>
    </source>
</evidence>
<dbReference type="Proteomes" id="UP000251937">
    <property type="component" value="Unassembled WGS sequence"/>
</dbReference>
<reference evidence="2 4" key="2">
    <citation type="submission" date="2018-06" db="EMBL/GenBank/DDBJ databases">
        <authorList>
            <consortium name="Pathogen Informatics"/>
            <person name="Doyle S."/>
        </authorList>
    </citation>
    <scope>NUCLEOTIDE SEQUENCE [LARGE SCALE GENOMIC DNA]</scope>
    <source>
        <strain evidence="2 4">NCTC11212</strain>
    </source>
</reference>
<dbReference type="AlphaFoldDB" id="A0AAX2IUH8"/>
<accession>A0AAX2IUH8</accession>